<dbReference type="CDD" id="cd05581">
    <property type="entry name" value="STKc_PDK1"/>
    <property type="match status" value="1"/>
</dbReference>
<dbReference type="GO" id="GO:0005524">
    <property type="term" value="F:ATP binding"/>
    <property type="evidence" value="ECO:0007669"/>
    <property type="project" value="UniProtKB-UniRule"/>
</dbReference>
<dbReference type="PANTHER" id="PTHR24356:SF163">
    <property type="entry name" value="3-PHOSPHOINOSITIDE-DEPENDENT PROTEIN KINASE 1-RELATED"/>
    <property type="match status" value="1"/>
</dbReference>
<feature type="compositionally biased region" description="Polar residues" evidence="11">
    <location>
        <begin position="624"/>
        <end position="664"/>
    </location>
</feature>
<dbReference type="eggNOG" id="KOG0592">
    <property type="taxonomic scope" value="Eukaryota"/>
</dbReference>
<feature type="compositionally biased region" description="Polar residues" evidence="11">
    <location>
        <begin position="578"/>
        <end position="595"/>
    </location>
</feature>
<feature type="compositionally biased region" description="Basic and acidic residues" evidence="11">
    <location>
        <begin position="1024"/>
        <end position="1041"/>
    </location>
</feature>
<feature type="compositionally biased region" description="Polar residues" evidence="11">
    <location>
        <begin position="1084"/>
        <end position="1098"/>
    </location>
</feature>
<evidence type="ECO:0000256" key="11">
    <source>
        <dbReference type="SAM" id="MobiDB-lite"/>
    </source>
</evidence>
<dbReference type="GO" id="GO:0000196">
    <property type="term" value="P:cell integrity MAPK cascade"/>
    <property type="evidence" value="ECO:0007669"/>
    <property type="project" value="UniProtKB-ARBA"/>
</dbReference>
<dbReference type="PROSITE" id="PS00107">
    <property type="entry name" value="PROTEIN_KINASE_ATP"/>
    <property type="match status" value="1"/>
</dbReference>
<dbReference type="InterPro" id="IPR008271">
    <property type="entry name" value="Ser/Thr_kinase_AS"/>
</dbReference>
<dbReference type="Proteomes" id="UP000187013">
    <property type="component" value="Unassembled WGS sequence"/>
</dbReference>
<dbReference type="GO" id="GO:0060211">
    <property type="term" value="P:regulation of nuclear-transcribed mRNA poly(A) tail shortening"/>
    <property type="evidence" value="ECO:0007669"/>
    <property type="project" value="UniProtKB-ARBA"/>
</dbReference>
<dbReference type="InterPro" id="IPR039046">
    <property type="entry name" value="PDPK1"/>
</dbReference>
<dbReference type="GO" id="GO:0004674">
    <property type="term" value="F:protein serine/threonine kinase activity"/>
    <property type="evidence" value="ECO:0007669"/>
    <property type="project" value="UniProtKB-KW"/>
</dbReference>
<feature type="compositionally biased region" description="Polar residues" evidence="11">
    <location>
        <begin position="995"/>
        <end position="1023"/>
    </location>
</feature>
<comment type="catalytic activity">
    <reaction evidence="9">
        <text>L-seryl-[protein] + ATP = O-phospho-L-seryl-[protein] + ADP + H(+)</text>
        <dbReference type="Rhea" id="RHEA:17989"/>
        <dbReference type="Rhea" id="RHEA-COMP:9863"/>
        <dbReference type="Rhea" id="RHEA-COMP:11604"/>
        <dbReference type="ChEBI" id="CHEBI:15378"/>
        <dbReference type="ChEBI" id="CHEBI:29999"/>
        <dbReference type="ChEBI" id="CHEBI:30616"/>
        <dbReference type="ChEBI" id="CHEBI:83421"/>
        <dbReference type="ChEBI" id="CHEBI:456216"/>
        <dbReference type="EC" id="2.7.11.1"/>
    </reaction>
</comment>
<evidence type="ECO:0000256" key="10">
    <source>
        <dbReference type="PROSITE-ProRule" id="PRU10141"/>
    </source>
</evidence>
<evidence type="ECO:0000256" key="3">
    <source>
        <dbReference type="ARBA" id="ARBA00022527"/>
    </source>
</evidence>
<keyword evidence="6" id="KW-0418">Kinase</keyword>
<dbReference type="GO" id="GO:0010606">
    <property type="term" value="P:positive regulation of cytoplasmic mRNA processing body assembly"/>
    <property type="evidence" value="ECO:0007669"/>
    <property type="project" value="UniProtKB-ARBA"/>
</dbReference>
<dbReference type="Gene3D" id="3.30.200.20">
    <property type="entry name" value="Phosphorylase Kinase, domain 1"/>
    <property type="match status" value="1"/>
</dbReference>
<evidence type="ECO:0000256" key="6">
    <source>
        <dbReference type="ARBA" id="ARBA00022777"/>
    </source>
</evidence>
<dbReference type="Gene3D" id="1.10.510.10">
    <property type="entry name" value="Transferase(Phosphotransferase) domain 1"/>
    <property type="match status" value="1"/>
</dbReference>
<feature type="compositionally biased region" description="Low complexity" evidence="11">
    <location>
        <begin position="525"/>
        <end position="539"/>
    </location>
</feature>
<dbReference type="AlphaFoldDB" id="A0A1Q2ZUU5"/>
<dbReference type="EMBL" id="BDGX01000008">
    <property type="protein sequence ID" value="GAV47270.1"/>
    <property type="molecule type" value="Genomic_DNA"/>
</dbReference>
<evidence type="ECO:0000256" key="4">
    <source>
        <dbReference type="ARBA" id="ARBA00022679"/>
    </source>
</evidence>
<evidence type="ECO:0000256" key="9">
    <source>
        <dbReference type="ARBA" id="ARBA00048679"/>
    </source>
</evidence>
<keyword evidence="5 10" id="KW-0547">Nucleotide-binding</keyword>
<comment type="caution">
    <text evidence="13">The sequence shown here is derived from an EMBL/GenBank/DDBJ whole genome shotgun (WGS) entry which is preliminary data.</text>
</comment>
<feature type="region of interest" description="Disordered" evidence="11">
    <location>
        <begin position="525"/>
        <end position="672"/>
    </location>
</feature>
<keyword evidence="4" id="KW-0808">Transferase</keyword>
<comment type="catalytic activity">
    <reaction evidence="8">
        <text>L-threonyl-[protein] + ATP = O-phospho-L-threonyl-[protein] + ADP + H(+)</text>
        <dbReference type="Rhea" id="RHEA:46608"/>
        <dbReference type="Rhea" id="RHEA-COMP:11060"/>
        <dbReference type="Rhea" id="RHEA-COMP:11605"/>
        <dbReference type="ChEBI" id="CHEBI:15378"/>
        <dbReference type="ChEBI" id="CHEBI:30013"/>
        <dbReference type="ChEBI" id="CHEBI:30616"/>
        <dbReference type="ChEBI" id="CHEBI:61977"/>
        <dbReference type="ChEBI" id="CHEBI:456216"/>
        <dbReference type="EC" id="2.7.11.1"/>
    </reaction>
</comment>
<dbReference type="FunFam" id="1.10.510.10:FF:000534">
    <property type="entry name" value="Serine/threonine-protein kinase PKH2"/>
    <property type="match status" value="1"/>
</dbReference>
<dbReference type="InterPro" id="IPR000719">
    <property type="entry name" value="Prot_kinase_dom"/>
</dbReference>
<evidence type="ECO:0000256" key="5">
    <source>
        <dbReference type="ARBA" id="ARBA00022741"/>
    </source>
</evidence>
<evidence type="ECO:0000313" key="14">
    <source>
        <dbReference type="Proteomes" id="UP000187013"/>
    </source>
</evidence>
<feature type="domain" description="Protein kinase" evidence="12">
    <location>
        <begin position="170"/>
        <end position="433"/>
    </location>
</feature>
<feature type="region of interest" description="Disordered" evidence="11">
    <location>
        <begin position="41"/>
        <end position="63"/>
    </location>
</feature>
<dbReference type="Pfam" id="PF00069">
    <property type="entry name" value="Pkinase"/>
    <property type="match status" value="1"/>
</dbReference>
<feature type="region of interest" description="Disordered" evidence="11">
    <location>
        <begin position="787"/>
        <end position="812"/>
    </location>
</feature>
<dbReference type="InterPro" id="IPR011009">
    <property type="entry name" value="Kinase-like_dom_sf"/>
</dbReference>
<dbReference type="PANTHER" id="PTHR24356">
    <property type="entry name" value="SERINE/THREONINE-PROTEIN KINASE"/>
    <property type="match status" value="1"/>
</dbReference>
<protein>
    <recommendedName>
        <fullName evidence="2">non-specific serine/threonine protein kinase</fullName>
        <ecNumber evidence="2">2.7.11.1</ecNumber>
    </recommendedName>
</protein>
<dbReference type="InterPro" id="IPR017441">
    <property type="entry name" value="Protein_kinase_ATP_BS"/>
</dbReference>
<feature type="binding site" evidence="10">
    <location>
        <position position="199"/>
    </location>
    <ligand>
        <name>ATP</name>
        <dbReference type="ChEBI" id="CHEBI:30616"/>
    </ligand>
</feature>
<organism evidence="13 14">
    <name type="scientific">Zygosaccharomyces rouxii</name>
    <dbReference type="NCBI Taxonomy" id="4956"/>
    <lineage>
        <taxon>Eukaryota</taxon>
        <taxon>Fungi</taxon>
        <taxon>Dikarya</taxon>
        <taxon>Ascomycota</taxon>
        <taxon>Saccharomycotina</taxon>
        <taxon>Saccharomycetes</taxon>
        <taxon>Saccharomycetales</taxon>
        <taxon>Saccharomycetaceae</taxon>
        <taxon>Zygosaccharomyces</taxon>
    </lineage>
</organism>
<feature type="region of interest" description="Disordered" evidence="11">
    <location>
        <begin position="960"/>
        <end position="1054"/>
    </location>
</feature>
<dbReference type="GO" id="GO:0005938">
    <property type="term" value="C:cell cortex"/>
    <property type="evidence" value="ECO:0007669"/>
    <property type="project" value="UniProtKB-ARBA"/>
</dbReference>
<feature type="region of interest" description="Disordered" evidence="11">
    <location>
        <begin position="1071"/>
        <end position="1111"/>
    </location>
</feature>
<keyword evidence="7 10" id="KW-0067">ATP-binding</keyword>
<name>A0A1Q2ZUU5_ZYGRO</name>
<dbReference type="GO" id="GO:0032511">
    <property type="term" value="P:late endosome to vacuole transport via multivesicular body sorting pathway"/>
    <property type="evidence" value="ECO:0007669"/>
    <property type="project" value="UniProtKB-ARBA"/>
</dbReference>
<keyword evidence="3" id="KW-0723">Serine/threonine-protein kinase</keyword>
<evidence type="ECO:0000256" key="7">
    <source>
        <dbReference type="ARBA" id="ARBA00022840"/>
    </source>
</evidence>
<reference evidence="13 14" key="1">
    <citation type="submission" date="2016-08" db="EMBL/GenBank/DDBJ databases">
        <title>Draft genome sequence of allopolyploid Zygosaccharomyces rouxii.</title>
        <authorList>
            <person name="Watanabe J."/>
            <person name="Uehara K."/>
            <person name="Mogi Y."/>
            <person name="Tsukioka Y."/>
        </authorList>
    </citation>
    <scope>NUCLEOTIDE SEQUENCE [LARGE SCALE GENOMIC DNA]</scope>
    <source>
        <strain evidence="13 14">NBRC 110957</strain>
    </source>
</reference>
<dbReference type="FunFam" id="3.30.200.20:FF:000191">
    <property type="entry name" value="3-phosphoinositide-dependent protein kinase 2-like"/>
    <property type="match status" value="1"/>
</dbReference>
<feature type="compositionally biased region" description="Basic and acidic residues" evidence="11">
    <location>
        <begin position="966"/>
        <end position="975"/>
    </location>
</feature>
<gene>
    <name evidence="13" type="ORF">ZYGR_0H01110</name>
</gene>
<accession>A0A1Q2ZUU5</accession>
<dbReference type="SUPFAM" id="SSF56112">
    <property type="entry name" value="Protein kinase-like (PK-like)"/>
    <property type="match status" value="1"/>
</dbReference>
<dbReference type="PROSITE" id="PS50011">
    <property type="entry name" value="PROTEIN_KINASE_DOM"/>
    <property type="match status" value="1"/>
</dbReference>
<dbReference type="PROSITE" id="PS00108">
    <property type="entry name" value="PROTEIN_KINASE_ST"/>
    <property type="match status" value="1"/>
</dbReference>
<evidence type="ECO:0000313" key="13">
    <source>
        <dbReference type="EMBL" id="GAV47270.1"/>
    </source>
</evidence>
<proteinExistence type="inferred from homology"/>
<feature type="compositionally biased region" description="Polar residues" evidence="11">
    <location>
        <begin position="803"/>
        <end position="812"/>
    </location>
</feature>
<dbReference type="OrthoDB" id="347657at2759"/>
<feature type="compositionally biased region" description="Basic and acidic residues" evidence="11">
    <location>
        <begin position="563"/>
        <end position="573"/>
    </location>
</feature>
<evidence type="ECO:0000259" key="12">
    <source>
        <dbReference type="PROSITE" id="PS50011"/>
    </source>
</evidence>
<dbReference type="InterPro" id="IPR050236">
    <property type="entry name" value="Ser_Thr_kinase_AGC"/>
</dbReference>
<evidence type="ECO:0000256" key="8">
    <source>
        <dbReference type="ARBA" id="ARBA00047899"/>
    </source>
</evidence>
<evidence type="ECO:0000256" key="1">
    <source>
        <dbReference type="ARBA" id="ARBA00010006"/>
    </source>
</evidence>
<dbReference type="EC" id="2.7.11.1" evidence="2"/>
<dbReference type="SMART" id="SM00220">
    <property type="entry name" value="S_TKc"/>
    <property type="match status" value="1"/>
</dbReference>
<comment type="similarity">
    <text evidence="1">Belongs to the protein kinase superfamily. AGC Ser/Thr protein kinase family. PDPK1 subfamily.</text>
</comment>
<feature type="compositionally biased region" description="Low complexity" evidence="11">
    <location>
        <begin position="596"/>
        <end position="615"/>
    </location>
</feature>
<sequence>MTINGIGRPDTRPLLPGDEDEINSQFTKRHAALQIAEMNRRRVRPPGGPLRSVSSRNLGEPLENDSLPLHRALTNTDNFIPNADLESESIITNNGSGDLGYSADEQESLGSEDNLSHLAEMEHGMQLDPRLKKQREEWAEKGAAKIVRDVTNPKTGQTTKEVIKKGIKDFKFGDTLGDGSYSTVMVATARDSGKKYAVKVLSKEYLIRQKKVKYVNIEKNALQRLNNSRGIIRLYFTFQDEASLYFLLEYAPNGDFLSIMKKYGSLNEECTCYYSAQIIDAIKFLHQRGIIHRDIKPENILLDKEMKVKLTDFGTAKLLDGKSQASGETYDLHTRSKSFVGTAEYVSPELLNDNWVDYRCDIWAFGCIVFQMIAGKPPFKATNEYLTFQKVMKVQYAFTAGFPVVVRDLVKRILLRQPDQRLSIPQIERHYFYRDKNFRDGSIWFEPAPEVQPYRVTAKSMQPIPALNTNQHQYQYQPKRPMYVKPTSSGKLTAQDSAGGNAAGAIGGSGVGVGGGGAAAIAASSNNPSSNNGVSSPVGPAKAASPAVPQKKVMDDTTAQILDRARREVDNRKFPGQKRSTAGTATQNAAYKKNQSSMTSSPSSSGASSIAPLASHVRPKSAATVKSTNTYTSPMIFPSNNGSTNTVDSMKKTSASPPISQGFTGQPPGNRVVGNETKGTLKMSKIDLLWELYLKDSNEHVLGAGEVNFAVVDNSSFERRVSKSNGSLSESQRLGSSRATLLSQVARGGGGVTGLRNDYNPTTLLESDYYGTLDVSLEDLHPDYQVLGGDSSLNPSAEKEGSPTPSSEENPNAPISNKFRKFFYHKQDATPSVTDLGNYYRRMLVVTSYGRVLILTKRNKLIPGTSMNFDLCYDINVSQSGVRIREVSVPSVTEKSGNFVIQTPYDSFLFRTTEHSVDGWLLVLHDCIKRNHERLVTKSKNDAARNEDAMKAAKLATPVLVQEKPVQQREPHQKELYYSSSPQALGSPPAVPSRTPKTPRSSLYSVASGDSTVSLSGTGPSRSAKNEHMFESFVNSKEKNTKKQTSPVPMSSKLVSGLPYYNYNNSVGLGISPQSSVSPAVANTGKTSKKSINPSNSRLLARSEQTFRRKH</sequence>
<evidence type="ECO:0000256" key="2">
    <source>
        <dbReference type="ARBA" id="ARBA00012513"/>
    </source>
</evidence>